<dbReference type="InterPro" id="IPR002110">
    <property type="entry name" value="Ankyrin_rpt"/>
</dbReference>
<evidence type="ECO:0000313" key="5">
    <source>
        <dbReference type="Proteomes" id="UP000053411"/>
    </source>
</evidence>
<feature type="repeat" description="ANK" evidence="3">
    <location>
        <begin position="1066"/>
        <end position="1098"/>
    </location>
</feature>
<dbReference type="SUPFAM" id="SSF48403">
    <property type="entry name" value="Ankyrin repeat"/>
    <property type="match status" value="3"/>
</dbReference>
<dbReference type="Pfam" id="PF12796">
    <property type="entry name" value="Ank_2"/>
    <property type="match status" value="3"/>
</dbReference>
<feature type="repeat" description="ANK" evidence="3">
    <location>
        <begin position="1101"/>
        <end position="1133"/>
    </location>
</feature>
<sequence>MAHPHKISIADWQKNKSTICRLYKDEDIKSQYMRQFKVWHVQKNRKGNFWKDVSLNLKSKHLTVDDVDIFLDGQLVPSNRLKRQISRNDLPTLKRTTIVPRIPAGIFIRPRIQIPRSLIISLPWHQICAQLEIALSRRKDRSPSPLPSAVLDVTDEWSGLRSNYYWEEEVPSLPREIAMNQACLPSLEFLDQRTLQKASRDINIVDAGIAGVLNLSDWCTSWEGIASTMAKIARFMPERRPGEIEDVANQLIDPNSTKRMQVFMSFAALMLANNLLHKQEVDAFVIALDEIAGPSAFDMLPLRDDPSTRAIISELLFAAVRVDKPVLVKSAMKKGISVNTRSVGKGSKTLILEAVEWGRIRIVEMLIDAGADITPGRRVSSIGHQRYCPLFKNEAECTASEYCQRSAFYFECEIEWARNECVFSIAAMSRKADELIPLLLKSPASILAGPVIVQAIFHGASKETVEMLLRKGAAANECGLFRHDICEEDHQRSTALGAAVSNGDIEMARLLLDYGANPNGPIDGRHKRVLESMTEWFYHSPLVVAAECKNLDMVQLLVERGADPNWSALDIIGKRNGMQIIRSEDGPLTRFLYYLPLQAATSLEDPAMTQYLLSKGAATNPGHGIPPLSIAAYHGRDATVDLLIRSGAMINAVDAEMSALEGAVCSGSETLVQRMISAGADLDRCLSARSGSTALQRAAAQGFGAIFDILRRAGARLDSSSTPNHATTILQGFVKHHDYERSLELLKEGVSPKGKCKDGSSPLIAATQGQDLRLMSLLLEYNADANDAYPSSLRDTEVKTLSNNHGIGDMLQSRLVARPPVQWAVAMGNLDAVTCLCNAGADVNKRGNYVFSGSSDGLTALHLAVVLKQTSIVEFLLGHGAEVNTIFNQSLDSVLTPIVISVANSDFEITNILLQHGADPYLGQLDNSEDQEEEERRRCDKRLALEQACYSGDVEMTRFLISSGVDVHVGYPLVFTFQTELSDMEQREEIMELLLAKGVDINHRHSLINTPLQAALWHGCYNRYFTPLTHGAGSVPADSVRAVALRCARRLIELDADINALPGESYGRTALQAVVEIGDVEFVRDLLSRGAEVNAPAAPHRGVTALQAAAITGSLRIAQILLEHGAEIDADPSPMEGRRAIDGAAERGHIDMVKLLLDNYNGPRTISNVCESAMEYAKGNKQWYMMEFLEAYIPPQG</sequence>
<dbReference type="RefSeq" id="XP_016630371.1">
    <property type="nucleotide sequence ID" value="XM_016778523.1"/>
</dbReference>
<name>A0A0D2KHV4_9EURO</name>
<feature type="repeat" description="ANK" evidence="3">
    <location>
        <begin position="491"/>
        <end position="519"/>
    </location>
</feature>
<evidence type="ECO:0008006" key="6">
    <source>
        <dbReference type="Google" id="ProtNLM"/>
    </source>
</evidence>
<dbReference type="EMBL" id="KN848078">
    <property type="protein sequence ID" value="KIX96248.1"/>
    <property type="molecule type" value="Genomic_DNA"/>
</dbReference>
<dbReference type="Gene3D" id="1.25.40.20">
    <property type="entry name" value="Ankyrin repeat-containing domain"/>
    <property type="match status" value="5"/>
</dbReference>
<keyword evidence="2 3" id="KW-0040">ANK repeat</keyword>
<gene>
    <name evidence="4" type="ORF">Z520_08026</name>
</gene>
<protein>
    <recommendedName>
        <fullName evidence="6">Clr5 domain-containing protein</fullName>
    </recommendedName>
</protein>
<keyword evidence="1" id="KW-0677">Repeat</keyword>
<dbReference type="PANTHER" id="PTHR24198:SF165">
    <property type="entry name" value="ANKYRIN REPEAT-CONTAINING PROTEIN-RELATED"/>
    <property type="match status" value="1"/>
</dbReference>
<dbReference type="STRING" id="1442371.A0A0D2KHV4"/>
<evidence type="ECO:0000313" key="4">
    <source>
        <dbReference type="EMBL" id="KIX96248.1"/>
    </source>
</evidence>
<reference evidence="4 5" key="1">
    <citation type="submission" date="2015-01" db="EMBL/GenBank/DDBJ databases">
        <title>The Genome Sequence of Fonsecaea multimorphosa CBS 102226.</title>
        <authorList>
            <consortium name="The Broad Institute Genomics Platform"/>
            <person name="Cuomo C."/>
            <person name="de Hoog S."/>
            <person name="Gorbushina A."/>
            <person name="Stielow B."/>
            <person name="Teixiera M."/>
            <person name="Abouelleil A."/>
            <person name="Chapman S.B."/>
            <person name="Priest M."/>
            <person name="Young S.K."/>
            <person name="Wortman J."/>
            <person name="Nusbaum C."/>
            <person name="Birren B."/>
        </authorList>
    </citation>
    <scope>NUCLEOTIDE SEQUENCE [LARGE SCALE GENOMIC DNA]</scope>
    <source>
        <strain evidence="4 5">CBS 102226</strain>
    </source>
</reference>
<feature type="repeat" description="ANK" evidence="3">
    <location>
        <begin position="537"/>
        <end position="565"/>
    </location>
</feature>
<dbReference type="PANTHER" id="PTHR24198">
    <property type="entry name" value="ANKYRIN REPEAT AND PROTEIN KINASE DOMAIN-CONTAINING PROTEIN"/>
    <property type="match status" value="1"/>
</dbReference>
<dbReference type="GeneID" id="27713772"/>
<feature type="repeat" description="ANK" evidence="3">
    <location>
        <begin position="758"/>
        <end position="786"/>
    </location>
</feature>
<dbReference type="OrthoDB" id="194358at2759"/>
<evidence type="ECO:0000256" key="2">
    <source>
        <dbReference type="ARBA" id="ARBA00023043"/>
    </source>
</evidence>
<dbReference type="PROSITE" id="PS50088">
    <property type="entry name" value="ANK_REPEAT"/>
    <property type="match status" value="7"/>
</dbReference>
<dbReference type="PROSITE" id="PS50297">
    <property type="entry name" value="ANK_REP_REGION"/>
    <property type="match status" value="7"/>
</dbReference>
<proteinExistence type="predicted"/>
<dbReference type="VEuPathDB" id="FungiDB:Z520_08026"/>
<evidence type="ECO:0000256" key="1">
    <source>
        <dbReference type="ARBA" id="ARBA00022737"/>
    </source>
</evidence>
<organism evidence="4 5">
    <name type="scientific">Fonsecaea multimorphosa CBS 102226</name>
    <dbReference type="NCBI Taxonomy" id="1442371"/>
    <lineage>
        <taxon>Eukaryota</taxon>
        <taxon>Fungi</taxon>
        <taxon>Dikarya</taxon>
        <taxon>Ascomycota</taxon>
        <taxon>Pezizomycotina</taxon>
        <taxon>Eurotiomycetes</taxon>
        <taxon>Chaetothyriomycetidae</taxon>
        <taxon>Chaetothyriales</taxon>
        <taxon>Herpotrichiellaceae</taxon>
        <taxon>Fonsecaea</taxon>
    </lineage>
</organism>
<dbReference type="InterPro" id="IPR036770">
    <property type="entry name" value="Ankyrin_rpt-contain_sf"/>
</dbReference>
<dbReference type="AlphaFoldDB" id="A0A0D2KHV4"/>
<keyword evidence="5" id="KW-1185">Reference proteome</keyword>
<feature type="repeat" description="ANK" evidence="3">
    <location>
        <begin position="623"/>
        <end position="655"/>
    </location>
</feature>
<feature type="repeat" description="ANK" evidence="3">
    <location>
        <begin position="856"/>
        <end position="888"/>
    </location>
</feature>
<evidence type="ECO:0000256" key="3">
    <source>
        <dbReference type="PROSITE-ProRule" id="PRU00023"/>
    </source>
</evidence>
<dbReference type="SMART" id="SM00248">
    <property type="entry name" value="ANK"/>
    <property type="match status" value="16"/>
</dbReference>
<accession>A0A0D2KHV4</accession>
<dbReference type="Proteomes" id="UP000053411">
    <property type="component" value="Unassembled WGS sequence"/>
</dbReference>